<dbReference type="EMBL" id="AGNK02005600">
    <property type="status" value="NOT_ANNOTATED_CDS"/>
    <property type="molecule type" value="Genomic_DNA"/>
</dbReference>
<dbReference type="GO" id="GO:0004674">
    <property type="term" value="F:protein serine/threonine kinase activity"/>
    <property type="evidence" value="ECO:0007669"/>
    <property type="project" value="UniProtKB-KW"/>
</dbReference>
<proteinExistence type="inferred from homology"/>
<reference evidence="15 17" key="1">
    <citation type="journal article" date="2012" name="Nat. Biotechnol.">
        <title>Reference genome sequence of the model plant Setaria.</title>
        <authorList>
            <person name="Bennetzen J.L."/>
            <person name="Schmutz J."/>
            <person name="Wang H."/>
            <person name="Percifield R."/>
            <person name="Hawkins J."/>
            <person name="Pontaroli A.C."/>
            <person name="Estep M."/>
            <person name="Feng L."/>
            <person name="Vaughn J.N."/>
            <person name="Grimwood J."/>
            <person name="Jenkins J."/>
            <person name="Barry K."/>
            <person name="Lindquist E."/>
            <person name="Hellsten U."/>
            <person name="Deshpande S."/>
            <person name="Wang X."/>
            <person name="Wu X."/>
            <person name="Mitros T."/>
            <person name="Triplett J."/>
            <person name="Yang X."/>
            <person name="Ye C.Y."/>
            <person name="Mauro-Herrera M."/>
            <person name="Wang L."/>
            <person name="Li P."/>
            <person name="Sharma M."/>
            <person name="Sharma R."/>
            <person name="Ronald P.C."/>
            <person name="Panaud O."/>
            <person name="Kellogg E.A."/>
            <person name="Brutnell T.P."/>
            <person name="Doust A.N."/>
            <person name="Tuskan G.A."/>
            <person name="Rokhsar D."/>
            <person name="Devos K.M."/>
        </authorList>
    </citation>
    <scope>NUCLEOTIDE SEQUENCE [LARGE SCALE GENOMIC DNA]</scope>
    <source>
        <strain evidence="17">cv. Yugu1</strain>
        <strain evidence="15">Yugu1</strain>
    </source>
</reference>
<dbReference type="PRINTS" id="PR00109">
    <property type="entry name" value="TYRKINASE"/>
</dbReference>
<evidence type="ECO:0000256" key="6">
    <source>
        <dbReference type="ARBA" id="ARBA00022741"/>
    </source>
</evidence>
<dbReference type="Gene3D" id="1.10.510.10">
    <property type="entry name" value="Transferase(Phosphotransferase) domain 1"/>
    <property type="match status" value="1"/>
</dbReference>
<dbReference type="PROSITE" id="PS50011">
    <property type="entry name" value="PROTEIN_KINASE_DOM"/>
    <property type="match status" value="1"/>
</dbReference>
<dbReference type="Gene3D" id="3.30.200.20">
    <property type="entry name" value="Phosphorylase Kinase, domain 1"/>
    <property type="match status" value="1"/>
</dbReference>
<comment type="catalytic activity">
    <reaction evidence="11">
        <text>L-seryl-[protein] + ATP = O-phospho-L-seryl-[protein] + ADP + H(+)</text>
        <dbReference type="Rhea" id="RHEA:17989"/>
        <dbReference type="Rhea" id="RHEA-COMP:9863"/>
        <dbReference type="Rhea" id="RHEA-COMP:11604"/>
        <dbReference type="ChEBI" id="CHEBI:15378"/>
        <dbReference type="ChEBI" id="CHEBI:29999"/>
        <dbReference type="ChEBI" id="CHEBI:30616"/>
        <dbReference type="ChEBI" id="CHEBI:83421"/>
        <dbReference type="ChEBI" id="CHEBI:456216"/>
        <dbReference type="EC" id="2.7.11.1"/>
    </reaction>
</comment>
<keyword evidence="4" id="KW-0723">Serine/threonine-protein kinase</keyword>
<evidence type="ECO:0000256" key="8">
    <source>
        <dbReference type="ARBA" id="ARBA00022840"/>
    </source>
</evidence>
<dbReference type="CDD" id="cd13999">
    <property type="entry name" value="STKc_MAP3K-like"/>
    <property type="match status" value="1"/>
</dbReference>
<dbReference type="EMBL" id="CM003536">
    <property type="protein sequence ID" value="RCV42811.1"/>
    <property type="molecule type" value="Genomic_DNA"/>
</dbReference>
<dbReference type="RefSeq" id="XP_004983057.1">
    <property type="nucleotide sequence ID" value="XM_004983000.3"/>
</dbReference>
<evidence type="ECO:0000313" key="16">
    <source>
        <dbReference type="EnsemblPlants" id="KQK88984"/>
    </source>
</evidence>
<dbReference type="InterPro" id="IPR055164">
    <property type="entry name" value="EDR1/CTR1/ARMC3-like_pept-like"/>
</dbReference>
<dbReference type="OrthoDB" id="7537227at2759"/>
<dbReference type="GO" id="GO:0004672">
    <property type="term" value="F:protein kinase activity"/>
    <property type="evidence" value="ECO:0000318"/>
    <property type="project" value="GO_Central"/>
</dbReference>
<dbReference type="GO" id="GO:0007165">
    <property type="term" value="P:signal transduction"/>
    <property type="evidence" value="ECO:0000318"/>
    <property type="project" value="GO_Central"/>
</dbReference>
<dbReference type="PANTHER" id="PTHR44329">
    <property type="entry name" value="SERINE/THREONINE-PROTEIN KINASE TNNI3K-RELATED"/>
    <property type="match status" value="1"/>
</dbReference>
<sequence>MKIPFVSKRSHRSSEAAGPSNQPPAAPQQQPPSPARTAAASASSSPPAAEEDFISQEEEYQMQLAMALSVSASVSDAGGAGDPDGEQIRKAKLMSLGRGNPGAAGDQGGGGTAESLSRQYQEYNFLDYNEKVIDGFYDICGLSAESSRQKKIPSLSELQMSIGDLGFEVIVIDHKFDNALREMKDVAQCCMDRDDIPVSVRRIAEVVAEHMGGPVIDANEMFTRWLGKSIEQRTSHQTSLLPIGRIEIGLSRHRALLFKILADSVGIPCKLVKGSHYTGVEDDAFSIIKMDNDREYLVDVMAAPGTLIPADVFNSKGTSFNSNQTGQNQVTDSITNTDNEPVALQFESNHNQLHTPSNNNWIPDNHSGHAKTTTPSVLNPCADTLSMTAGVSSVPCALVPQMQSDQPSTAGTLLKQKQDLKLLQNSQDKEECKRLFSDLNPLRDIGPGKSSVALKRPDNRNNEFQRRRENVAPVPARSQQPLVIKNWSAFNDISNNKQYNFAEGSVPRRNVINNVASSSQLAWSAAKHYNSNAVERNNRSYVAPVRNYDNGTIGTSATTAASNSGERLDKSNMGVASDYDMIGTSSANTACTYQIGKVAEKGPCDDLEKGSMYSVFDSQLSVSAQGLVLQANENKENYGRHEHQKLYPDLRKSPPDRFMGAPKQHSGAISPSQVGSSRVDIVLEDVSECEILWEDLVIGERIGLGSYGEVYHADWNGTEVAVKKFLDQDFYGDALDEFRCEVRIMRRLRHPNIVLFMGAVTRPPNLSIVSEYLPRGSLHKIIHRCEIDEKRRIKMALDVARGMNCLHTSVPTIVHRDLKSPNLLVDDNWTVKVCDFGLSRLKHSTFLSSKSTAGTPEWMAPEVLRNEQSNEKCDVYSFGVILWELATLRTPWQGMNPMQVVGAVGFQDRRLDIPKEVDPLVAKIIRDCWQKDPNLRPSFGQLTSYLKTLQRLVVPSHQEIPNPHTQQQIWVNHTP</sequence>
<keyword evidence="9" id="KW-0472">Membrane</keyword>
<feature type="region of interest" description="Disordered" evidence="13">
    <location>
        <begin position="1"/>
        <end position="56"/>
    </location>
</feature>
<dbReference type="AlphaFoldDB" id="K4A5D3"/>
<feature type="compositionally biased region" description="Pro residues" evidence="13">
    <location>
        <begin position="21"/>
        <end position="34"/>
    </location>
</feature>
<keyword evidence="8 12" id="KW-0067">ATP-binding</keyword>
<dbReference type="EnsemblPlants" id="KQK88984">
    <property type="protein sequence ID" value="KQK88984"/>
    <property type="gene ID" value="SETIT_034087mg"/>
</dbReference>
<dbReference type="PROSITE" id="PS00108">
    <property type="entry name" value="PROTEIN_KINASE_ST"/>
    <property type="match status" value="1"/>
</dbReference>
<evidence type="ECO:0000256" key="1">
    <source>
        <dbReference type="ARBA" id="ARBA00004370"/>
    </source>
</evidence>
<name>K4A5D3_SETIT</name>
<evidence type="ECO:0000256" key="9">
    <source>
        <dbReference type="ARBA" id="ARBA00023136"/>
    </source>
</evidence>
<keyword evidence="5" id="KW-0808">Transferase</keyword>
<gene>
    <name evidence="16" type="primary">LOC101767843</name>
    <name evidence="15" type="ORF">SETIT_9G245700v2</name>
</gene>
<reference evidence="16" key="3">
    <citation type="submission" date="2018-08" db="UniProtKB">
        <authorList>
            <consortium name="EnsemblPlants"/>
        </authorList>
    </citation>
    <scope>IDENTIFICATION</scope>
    <source>
        <strain evidence="16">Yugu1</strain>
    </source>
</reference>
<evidence type="ECO:0000256" key="12">
    <source>
        <dbReference type="PROSITE-ProRule" id="PRU10141"/>
    </source>
</evidence>
<evidence type="ECO:0000313" key="17">
    <source>
        <dbReference type="Proteomes" id="UP000004995"/>
    </source>
</evidence>
<dbReference type="FunCoup" id="K4A5D3">
    <property type="interactions" value="437"/>
</dbReference>
<dbReference type="KEGG" id="sita:101767843"/>
<dbReference type="InterPro" id="IPR017441">
    <property type="entry name" value="Protein_kinase_ATP_BS"/>
</dbReference>
<dbReference type="STRING" id="4555.K4A5D3"/>
<evidence type="ECO:0000256" key="5">
    <source>
        <dbReference type="ARBA" id="ARBA00022679"/>
    </source>
</evidence>
<dbReference type="PANTHER" id="PTHR44329:SF284">
    <property type="entry name" value="SERINE_THREONINE-PROTEIN KINASE EDR1-LIKE ISOFORM X2"/>
    <property type="match status" value="1"/>
</dbReference>
<dbReference type="HOGENOM" id="CLU_006806_0_0_1"/>
<dbReference type="InterPro" id="IPR001245">
    <property type="entry name" value="Ser-Thr/Tyr_kinase_cat_dom"/>
</dbReference>
<dbReference type="PROSITE" id="PS00107">
    <property type="entry name" value="PROTEIN_KINASE_ATP"/>
    <property type="match status" value="1"/>
</dbReference>
<feature type="binding site" evidence="12">
    <location>
        <position position="724"/>
    </location>
    <ligand>
        <name>ATP</name>
        <dbReference type="ChEBI" id="CHEBI:30616"/>
    </ligand>
</feature>
<dbReference type="InterPro" id="IPR011009">
    <property type="entry name" value="Kinase-like_dom_sf"/>
</dbReference>
<dbReference type="Pfam" id="PF07714">
    <property type="entry name" value="PK_Tyr_Ser-Thr"/>
    <property type="match status" value="1"/>
</dbReference>
<dbReference type="GeneID" id="101767843"/>
<dbReference type="GO" id="GO:0005737">
    <property type="term" value="C:cytoplasm"/>
    <property type="evidence" value="ECO:0000318"/>
    <property type="project" value="GO_Central"/>
</dbReference>
<protein>
    <recommendedName>
        <fullName evidence="3">non-specific serine/threonine protein kinase</fullName>
        <ecNumber evidence="3">2.7.11.1</ecNumber>
    </recommendedName>
</protein>
<dbReference type="FunFam" id="1.10.510.10:FF:000476">
    <property type="entry name" value="PAS domain-containing protein tyrosine kinase family protein"/>
    <property type="match status" value="1"/>
</dbReference>
<comment type="subcellular location">
    <subcellularLocation>
        <location evidence="1">Membrane</location>
    </subcellularLocation>
</comment>
<keyword evidence="7" id="KW-0418">Kinase</keyword>
<evidence type="ECO:0000256" key="3">
    <source>
        <dbReference type="ARBA" id="ARBA00012513"/>
    </source>
</evidence>
<comment type="catalytic activity">
    <reaction evidence="10">
        <text>L-threonyl-[protein] + ATP = O-phospho-L-threonyl-[protein] + ADP + H(+)</text>
        <dbReference type="Rhea" id="RHEA:46608"/>
        <dbReference type="Rhea" id="RHEA-COMP:11060"/>
        <dbReference type="Rhea" id="RHEA-COMP:11605"/>
        <dbReference type="ChEBI" id="CHEBI:15378"/>
        <dbReference type="ChEBI" id="CHEBI:30013"/>
        <dbReference type="ChEBI" id="CHEBI:30616"/>
        <dbReference type="ChEBI" id="CHEBI:61977"/>
        <dbReference type="ChEBI" id="CHEBI:456216"/>
        <dbReference type="EC" id="2.7.11.1"/>
    </reaction>
</comment>
<dbReference type="GO" id="GO:0005524">
    <property type="term" value="F:ATP binding"/>
    <property type="evidence" value="ECO:0007669"/>
    <property type="project" value="UniProtKB-UniRule"/>
</dbReference>
<dbReference type="EC" id="2.7.11.1" evidence="3"/>
<dbReference type="GO" id="GO:0016020">
    <property type="term" value="C:membrane"/>
    <property type="evidence" value="ECO:0007669"/>
    <property type="project" value="UniProtKB-SubCell"/>
</dbReference>
<evidence type="ECO:0000256" key="13">
    <source>
        <dbReference type="SAM" id="MobiDB-lite"/>
    </source>
</evidence>
<evidence type="ECO:0000256" key="7">
    <source>
        <dbReference type="ARBA" id="ARBA00022777"/>
    </source>
</evidence>
<accession>K4A5D3</accession>
<keyword evidence="6 12" id="KW-0547">Nucleotide-binding</keyword>
<dbReference type="InterPro" id="IPR008271">
    <property type="entry name" value="Ser/Thr_kinase_AS"/>
</dbReference>
<evidence type="ECO:0000313" key="15">
    <source>
        <dbReference type="EMBL" id="RCV42811.1"/>
    </source>
</evidence>
<comment type="similarity">
    <text evidence="2">Belongs to the protein kinase superfamily. TKL Ser/Thr protein kinase family. RAF subfamily.</text>
</comment>
<dbReference type="SUPFAM" id="SSF56112">
    <property type="entry name" value="Protein kinase-like (PK-like)"/>
    <property type="match status" value="1"/>
</dbReference>
<dbReference type="FunFam" id="3.30.200.20:FF:000060">
    <property type="entry name" value="Serine/threonine-protein kinase isoform 1"/>
    <property type="match status" value="1"/>
</dbReference>
<feature type="domain" description="Protein kinase" evidence="14">
    <location>
        <begin position="696"/>
        <end position="946"/>
    </location>
</feature>
<dbReference type="Proteomes" id="UP000004995">
    <property type="component" value="Unassembled WGS sequence"/>
</dbReference>
<dbReference type="eggNOG" id="KOG0192">
    <property type="taxonomic scope" value="Eukaryota"/>
</dbReference>
<feature type="compositionally biased region" description="Low complexity" evidence="13">
    <location>
        <begin position="35"/>
        <end position="48"/>
    </location>
</feature>
<dbReference type="InterPro" id="IPR000719">
    <property type="entry name" value="Prot_kinase_dom"/>
</dbReference>
<evidence type="ECO:0000256" key="2">
    <source>
        <dbReference type="ARBA" id="ARBA00010507"/>
    </source>
</evidence>
<dbReference type="SMART" id="SM00220">
    <property type="entry name" value="S_TKc"/>
    <property type="match status" value="1"/>
</dbReference>
<evidence type="ECO:0000256" key="10">
    <source>
        <dbReference type="ARBA" id="ARBA00047899"/>
    </source>
</evidence>
<feature type="compositionally biased region" description="Basic and acidic residues" evidence="13">
    <location>
        <begin position="455"/>
        <end position="470"/>
    </location>
</feature>
<evidence type="ECO:0000259" key="14">
    <source>
        <dbReference type="PROSITE" id="PS50011"/>
    </source>
</evidence>
<organism evidence="16 17">
    <name type="scientific">Setaria italica</name>
    <name type="common">Foxtail millet</name>
    <name type="synonym">Panicum italicum</name>
    <dbReference type="NCBI Taxonomy" id="4555"/>
    <lineage>
        <taxon>Eukaryota</taxon>
        <taxon>Viridiplantae</taxon>
        <taxon>Streptophyta</taxon>
        <taxon>Embryophyta</taxon>
        <taxon>Tracheophyta</taxon>
        <taxon>Spermatophyta</taxon>
        <taxon>Magnoliopsida</taxon>
        <taxon>Liliopsida</taxon>
        <taxon>Poales</taxon>
        <taxon>Poaceae</taxon>
        <taxon>PACMAD clade</taxon>
        <taxon>Panicoideae</taxon>
        <taxon>Panicodae</taxon>
        <taxon>Paniceae</taxon>
        <taxon>Cenchrinae</taxon>
        <taxon>Setaria</taxon>
    </lineage>
</organism>
<dbReference type="Gramene" id="KQK88984">
    <property type="protein sequence ID" value="KQK88984"/>
    <property type="gene ID" value="SETIT_034087mg"/>
</dbReference>
<keyword evidence="17" id="KW-1185">Reference proteome</keyword>
<dbReference type="InterPro" id="IPR051681">
    <property type="entry name" value="Ser/Thr_Kinases-Pseudokinases"/>
</dbReference>
<reference evidence="15" key="2">
    <citation type="submission" date="2015-07" db="EMBL/GenBank/DDBJ databases">
        <authorList>
            <person name="Noorani M."/>
        </authorList>
    </citation>
    <scope>NUCLEOTIDE SEQUENCE</scope>
    <source>
        <strain evidence="15">Yugu1</strain>
    </source>
</reference>
<dbReference type="Pfam" id="PF14381">
    <property type="entry name" value="EDR1_CTR1_ARMC3_pept"/>
    <property type="match status" value="1"/>
</dbReference>
<evidence type="ECO:0000256" key="11">
    <source>
        <dbReference type="ARBA" id="ARBA00048679"/>
    </source>
</evidence>
<feature type="region of interest" description="Disordered" evidence="13">
    <location>
        <begin position="446"/>
        <end position="477"/>
    </location>
</feature>
<dbReference type="OMA" id="YQEYNFL"/>
<evidence type="ECO:0000256" key="4">
    <source>
        <dbReference type="ARBA" id="ARBA00022527"/>
    </source>
</evidence>